<accession>A0A8D9EEP4</accession>
<keyword evidence="1" id="KW-0472">Membrane</keyword>
<feature type="transmembrane region" description="Helical" evidence="1">
    <location>
        <begin position="69"/>
        <end position="88"/>
    </location>
</feature>
<evidence type="ECO:0000256" key="1">
    <source>
        <dbReference type="SAM" id="Phobius"/>
    </source>
</evidence>
<organism evidence="2">
    <name type="scientific">Cacopsylla melanoneura</name>
    <dbReference type="NCBI Taxonomy" id="428564"/>
    <lineage>
        <taxon>Eukaryota</taxon>
        <taxon>Metazoa</taxon>
        <taxon>Ecdysozoa</taxon>
        <taxon>Arthropoda</taxon>
        <taxon>Hexapoda</taxon>
        <taxon>Insecta</taxon>
        <taxon>Pterygota</taxon>
        <taxon>Neoptera</taxon>
        <taxon>Paraneoptera</taxon>
        <taxon>Hemiptera</taxon>
        <taxon>Sternorrhyncha</taxon>
        <taxon>Psylloidea</taxon>
        <taxon>Psyllidae</taxon>
        <taxon>Psyllinae</taxon>
        <taxon>Cacopsylla</taxon>
    </lineage>
</organism>
<proteinExistence type="predicted"/>
<evidence type="ECO:0000313" key="2">
    <source>
        <dbReference type="EMBL" id="CAG6749774.1"/>
    </source>
</evidence>
<keyword evidence="1" id="KW-0812">Transmembrane</keyword>
<dbReference type="EMBL" id="HBUF01524356">
    <property type="protein sequence ID" value="CAG6749774.1"/>
    <property type="molecule type" value="Transcribed_RNA"/>
</dbReference>
<name>A0A8D9EEP4_9HEMI</name>
<sequence>MENFHENSPITKEDQGPLVTLHIAYVLPISGVHTIFGKIWRLGGQEQSITSILRARSTKLLLPNSSSRACLFVIIYTLKSPIIIIYYITQFHTLINKGVCFP</sequence>
<keyword evidence="1" id="KW-1133">Transmembrane helix</keyword>
<dbReference type="AlphaFoldDB" id="A0A8D9EEP4"/>
<protein>
    <submittedName>
        <fullName evidence="2">Uncharacterized protein</fullName>
    </submittedName>
</protein>
<reference evidence="2" key="1">
    <citation type="submission" date="2021-05" db="EMBL/GenBank/DDBJ databases">
        <authorList>
            <person name="Alioto T."/>
            <person name="Alioto T."/>
            <person name="Gomez Garrido J."/>
        </authorList>
    </citation>
    <scope>NUCLEOTIDE SEQUENCE</scope>
</reference>